<dbReference type="InterPro" id="IPR036291">
    <property type="entry name" value="NAD(P)-bd_dom_sf"/>
</dbReference>
<evidence type="ECO:0000313" key="2">
    <source>
        <dbReference type="EMBL" id="MBP3944005.1"/>
    </source>
</evidence>
<dbReference type="Pfam" id="PF01370">
    <property type="entry name" value="Epimerase"/>
    <property type="match status" value="1"/>
</dbReference>
<dbReference type="SUPFAM" id="SSF51735">
    <property type="entry name" value="NAD(P)-binding Rossmann-fold domains"/>
    <property type="match status" value="1"/>
</dbReference>
<dbReference type="InterPro" id="IPR001509">
    <property type="entry name" value="Epimerase_deHydtase"/>
</dbReference>
<protein>
    <submittedName>
        <fullName evidence="2">GDP-L-fucose synthase</fullName>
    </submittedName>
</protein>
<feature type="domain" description="NAD-dependent epimerase/dehydratase" evidence="1">
    <location>
        <begin position="4"/>
        <end position="206"/>
    </location>
</feature>
<dbReference type="GO" id="GO:0005737">
    <property type="term" value="C:cytoplasm"/>
    <property type="evidence" value="ECO:0007669"/>
    <property type="project" value="TreeGrafter"/>
</dbReference>
<dbReference type="PANTHER" id="PTHR48079">
    <property type="entry name" value="PROTEIN YEEZ"/>
    <property type="match status" value="1"/>
</dbReference>
<dbReference type="RefSeq" id="WP_353547512.1">
    <property type="nucleotide sequence ID" value="NZ_JAGKSB010000012.1"/>
</dbReference>
<gene>
    <name evidence="2" type="ORF">J5U18_10610</name>
</gene>
<name>A0A8T4HCK3_9SPHI</name>
<keyword evidence="3" id="KW-1185">Reference proteome</keyword>
<dbReference type="EMBL" id="JAGKSB010000012">
    <property type="protein sequence ID" value="MBP3944005.1"/>
    <property type="molecule type" value="Genomic_DNA"/>
</dbReference>
<dbReference type="InterPro" id="IPR051783">
    <property type="entry name" value="NAD(P)-dependent_oxidoreduct"/>
</dbReference>
<reference evidence="2" key="1">
    <citation type="submission" date="2021-03" db="EMBL/GenBank/DDBJ databases">
        <authorList>
            <person name="Lu T."/>
            <person name="Wang Q."/>
            <person name="Han X."/>
        </authorList>
    </citation>
    <scope>NUCLEOTIDE SEQUENCE</scope>
    <source>
        <strain evidence="2">WQ 2009</strain>
    </source>
</reference>
<evidence type="ECO:0000259" key="1">
    <source>
        <dbReference type="Pfam" id="PF01370"/>
    </source>
</evidence>
<accession>A0A8T4HCK3</accession>
<organism evidence="2 3">
    <name type="scientific">Rhinopithecimicrobium faecis</name>
    <dbReference type="NCBI Taxonomy" id="2820698"/>
    <lineage>
        <taxon>Bacteria</taxon>
        <taxon>Pseudomonadati</taxon>
        <taxon>Bacteroidota</taxon>
        <taxon>Sphingobacteriia</taxon>
        <taxon>Sphingobacteriales</taxon>
        <taxon>Sphingobacteriaceae</taxon>
        <taxon>Rhinopithecimicrobium</taxon>
    </lineage>
</organism>
<dbReference type="GO" id="GO:0004029">
    <property type="term" value="F:aldehyde dehydrogenase (NAD+) activity"/>
    <property type="evidence" value="ECO:0007669"/>
    <property type="project" value="TreeGrafter"/>
</dbReference>
<proteinExistence type="predicted"/>
<sequence>MRMLILGCGWVGEYVARKCLALGHQVYVTTRTEETYLRLKSEGIFPFIHDFDQANPPLQLPVNSFDWVLNSIPATQKNTLSDLSHRFIKVRDFLDTLNFEKHIFLSSIGIYPDVDREITEDTFPESRLQEKLLLAENALSDLSATSYIFRLGGLFGENRIFAKYFQHRICETGNQPANFIHIADVSNLIVAAFENKDQLLPGIYNLVAPEHPSKKEVVLASAAKYNYALPSSFKPADLPAKMVLGTRIQERLNYTFIYSNPIDF</sequence>
<dbReference type="AlphaFoldDB" id="A0A8T4HCK3"/>
<dbReference type="PANTHER" id="PTHR48079:SF6">
    <property type="entry name" value="NAD(P)-BINDING DOMAIN-CONTAINING PROTEIN-RELATED"/>
    <property type="match status" value="1"/>
</dbReference>
<dbReference type="Gene3D" id="3.40.50.720">
    <property type="entry name" value="NAD(P)-binding Rossmann-like Domain"/>
    <property type="match status" value="1"/>
</dbReference>
<evidence type="ECO:0000313" key="3">
    <source>
        <dbReference type="Proteomes" id="UP000679691"/>
    </source>
</evidence>
<dbReference type="Proteomes" id="UP000679691">
    <property type="component" value="Unassembled WGS sequence"/>
</dbReference>
<comment type="caution">
    <text evidence="2">The sequence shown here is derived from an EMBL/GenBank/DDBJ whole genome shotgun (WGS) entry which is preliminary data.</text>
</comment>